<evidence type="ECO:0000256" key="1">
    <source>
        <dbReference type="SAM" id="Phobius"/>
    </source>
</evidence>
<keyword evidence="1" id="KW-0472">Membrane</keyword>
<sequence length="54" mass="6268">MDRLTFNICIIVFLAICDYITWLFVEQGENPLAVLIGIQFITWLIANAFFDADR</sequence>
<feature type="transmembrane region" description="Helical" evidence="1">
    <location>
        <begin position="31"/>
        <end position="50"/>
    </location>
</feature>
<dbReference type="EMBL" id="AGXF01000005">
    <property type="protein sequence ID" value="EIY22779.1"/>
    <property type="molecule type" value="Genomic_DNA"/>
</dbReference>
<accession>I9ER42</accession>
<feature type="transmembrane region" description="Helical" evidence="1">
    <location>
        <begin position="7"/>
        <end position="25"/>
    </location>
</feature>
<dbReference type="HOGENOM" id="CLU_3040093_0_0_10"/>
<evidence type="ECO:0000313" key="3">
    <source>
        <dbReference type="Proteomes" id="UP000002965"/>
    </source>
</evidence>
<keyword evidence="1" id="KW-1133">Transmembrane helix</keyword>
<evidence type="ECO:0000313" key="2">
    <source>
        <dbReference type="EMBL" id="EIY22779.1"/>
    </source>
</evidence>
<comment type="caution">
    <text evidence="2">The sequence shown here is derived from an EMBL/GenBank/DDBJ whole genome shotgun (WGS) entry which is preliminary data.</text>
</comment>
<protein>
    <submittedName>
        <fullName evidence="2">Uncharacterized protein</fullName>
    </submittedName>
</protein>
<gene>
    <name evidence="2" type="ORF">HMPREF1061_00863</name>
</gene>
<dbReference type="AlphaFoldDB" id="I9ER42"/>
<keyword evidence="3" id="KW-1185">Reference proteome</keyword>
<organism evidence="2 3">
    <name type="scientific">Bacteroides caccae CL03T12C61</name>
    <dbReference type="NCBI Taxonomy" id="997873"/>
    <lineage>
        <taxon>Bacteria</taxon>
        <taxon>Pseudomonadati</taxon>
        <taxon>Bacteroidota</taxon>
        <taxon>Bacteroidia</taxon>
        <taxon>Bacteroidales</taxon>
        <taxon>Bacteroidaceae</taxon>
        <taxon>Bacteroides</taxon>
    </lineage>
</organism>
<keyword evidence="1" id="KW-0812">Transmembrane</keyword>
<dbReference type="Proteomes" id="UP000002965">
    <property type="component" value="Unassembled WGS sequence"/>
</dbReference>
<name>I9ER42_9BACE</name>
<proteinExistence type="predicted"/>
<reference evidence="2 3" key="1">
    <citation type="submission" date="2012-02" db="EMBL/GenBank/DDBJ databases">
        <title>The Genome Sequence of Bacteroides caccae CL03T12C61.</title>
        <authorList>
            <consortium name="The Broad Institute Genome Sequencing Platform"/>
            <person name="Earl A."/>
            <person name="Ward D."/>
            <person name="Feldgarden M."/>
            <person name="Gevers D."/>
            <person name="Zitomersky N.L."/>
            <person name="Coyne M.J."/>
            <person name="Comstock L.E."/>
            <person name="Young S.K."/>
            <person name="Zeng Q."/>
            <person name="Gargeya S."/>
            <person name="Fitzgerald M."/>
            <person name="Haas B."/>
            <person name="Abouelleil A."/>
            <person name="Alvarado L."/>
            <person name="Arachchi H.M."/>
            <person name="Berlin A."/>
            <person name="Chapman S.B."/>
            <person name="Gearin G."/>
            <person name="Goldberg J."/>
            <person name="Griggs A."/>
            <person name="Gujja S."/>
            <person name="Hansen M."/>
            <person name="Heiman D."/>
            <person name="Howarth C."/>
            <person name="Larimer J."/>
            <person name="Lui A."/>
            <person name="MacDonald P.J.P."/>
            <person name="McCowen C."/>
            <person name="Montmayeur A."/>
            <person name="Murphy C."/>
            <person name="Neiman D."/>
            <person name="Pearson M."/>
            <person name="Priest M."/>
            <person name="Roberts A."/>
            <person name="Saif S."/>
            <person name="Shea T."/>
            <person name="Sisk P."/>
            <person name="Stolte C."/>
            <person name="Sykes S."/>
            <person name="Wortman J."/>
            <person name="Nusbaum C."/>
            <person name="Birren B."/>
        </authorList>
    </citation>
    <scope>NUCLEOTIDE SEQUENCE [LARGE SCALE GENOMIC DNA]</scope>
    <source>
        <strain evidence="2 3">CL03T12C61</strain>
    </source>
</reference>